<dbReference type="Pfam" id="PF05741">
    <property type="entry name" value="zf-nanos"/>
    <property type="match status" value="1"/>
</dbReference>
<protein>
    <submittedName>
        <fullName evidence="11">Nanos homolog 3</fullName>
    </submittedName>
</protein>
<sequence length="135" mass="14725">MSSWKSSSNSSSTWKSSPSSSSHYFSPGSGDDRFGGHSCSSSGGRNNLPGCVLCFQNNKMKAVYMSHTIKDGNGHVTCPVLYKNVCPYCGATGSLAHTKNYCPQNPNKYSFKEYLKYRNASGGKYESRVMGYGKK</sequence>
<comment type="similarity">
    <text evidence="8">Belongs to the nanos family.</text>
</comment>
<evidence type="ECO:0000256" key="3">
    <source>
        <dbReference type="ARBA" id="ARBA00022723"/>
    </source>
</evidence>
<name>A0A8D8ZK22_9HEMI</name>
<keyword evidence="4 8" id="KW-0863">Zinc-finger</keyword>
<dbReference type="PANTHER" id="PTHR12887">
    <property type="entry name" value="NANOS PROTEIN"/>
    <property type="match status" value="1"/>
</dbReference>
<evidence type="ECO:0000313" key="11">
    <source>
        <dbReference type="EMBL" id="CAG6748434.1"/>
    </source>
</evidence>
<feature type="region of interest" description="Disordered" evidence="9">
    <location>
        <begin position="1"/>
        <end position="27"/>
    </location>
</feature>
<organism evidence="11">
    <name type="scientific">Cacopsylla melanoneura</name>
    <dbReference type="NCBI Taxonomy" id="428564"/>
    <lineage>
        <taxon>Eukaryota</taxon>
        <taxon>Metazoa</taxon>
        <taxon>Ecdysozoa</taxon>
        <taxon>Arthropoda</taxon>
        <taxon>Hexapoda</taxon>
        <taxon>Insecta</taxon>
        <taxon>Pterygota</taxon>
        <taxon>Neoptera</taxon>
        <taxon>Paraneoptera</taxon>
        <taxon>Hemiptera</taxon>
        <taxon>Sternorrhyncha</taxon>
        <taxon>Psylloidea</taxon>
        <taxon>Psyllidae</taxon>
        <taxon>Psyllinae</taxon>
        <taxon>Cacopsylla</taxon>
    </lineage>
</organism>
<evidence type="ECO:0000256" key="4">
    <source>
        <dbReference type="ARBA" id="ARBA00022771"/>
    </source>
</evidence>
<keyword evidence="7 8" id="KW-0694">RNA-binding</keyword>
<evidence type="ECO:0000256" key="5">
    <source>
        <dbReference type="ARBA" id="ARBA00022833"/>
    </source>
</evidence>
<evidence type="ECO:0000259" key="10">
    <source>
        <dbReference type="PROSITE" id="PS51522"/>
    </source>
</evidence>
<dbReference type="EMBL" id="HBUF01519107">
    <property type="protein sequence ID" value="CAG6748434.1"/>
    <property type="molecule type" value="Transcribed_RNA"/>
</dbReference>
<dbReference type="AlphaFoldDB" id="A0A8D8ZK22"/>
<evidence type="ECO:0000256" key="2">
    <source>
        <dbReference type="ARBA" id="ARBA00022490"/>
    </source>
</evidence>
<comment type="subcellular location">
    <subcellularLocation>
        <location evidence="1">Cytoplasm</location>
    </subcellularLocation>
</comment>
<dbReference type="GO" id="GO:0003723">
    <property type="term" value="F:RNA binding"/>
    <property type="evidence" value="ECO:0007669"/>
    <property type="project" value="UniProtKB-UniRule"/>
</dbReference>
<evidence type="ECO:0000256" key="6">
    <source>
        <dbReference type="ARBA" id="ARBA00022845"/>
    </source>
</evidence>
<feature type="domain" description="Nanos-type" evidence="10">
    <location>
        <begin position="50"/>
        <end position="104"/>
    </location>
</feature>
<proteinExistence type="inferred from homology"/>
<dbReference type="Gene3D" id="4.10.60.30">
    <property type="entry name" value="Nanos, RNA-binding domain"/>
    <property type="match status" value="1"/>
</dbReference>
<accession>A0A8D8ZK22</accession>
<dbReference type="PROSITE" id="PS51522">
    <property type="entry name" value="ZF_NANOS"/>
    <property type="match status" value="1"/>
</dbReference>
<dbReference type="InterPro" id="IPR024161">
    <property type="entry name" value="Znf_nanos-typ"/>
</dbReference>
<keyword evidence="5" id="KW-0862">Zinc</keyword>
<dbReference type="GO" id="GO:0006417">
    <property type="term" value="P:regulation of translation"/>
    <property type="evidence" value="ECO:0007669"/>
    <property type="project" value="UniProtKB-UniRule"/>
</dbReference>
<reference evidence="11" key="1">
    <citation type="submission" date="2021-05" db="EMBL/GenBank/DDBJ databases">
        <authorList>
            <person name="Alioto T."/>
            <person name="Alioto T."/>
            <person name="Gomez Garrido J."/>
        </authorList>
    </citation>
    <scope>NUCLEOTIDE SEQUENCE</scope>
</reference>
<dbReference type="InterPro" id="IPR008705">
    <property type="entry name" value="Nanos/Xcar2"/>
</dbReference>
<evidence type="ECO:0000256" key="7">
    <source>
        <dbReference type="ARBA" id="ARBA00022884"/>
    </source>
</evidence>
<evidence type="ECO:0000256" key="1">
    <source>
        <dbReference type="ARBA" id="ARBA00004496"/>
    </source>
</evidence>
<dbReference type="InterPro" id="IPR038129">
    <property type="entry name" value="Nanos_sf"/>
</dbReference>
<keyword evidence="2" id="KW-0963">Cytoplasm</keyword>
<keyword evidence="3" id="KW-0479">Metal-binding</keyword>
<evidence type="ECO:0000256" key="8">
    <source>
        <dbReference type="PROSITE-ProRule" id="PRU00855"/>
    </source>
</evidence>
<dbReference type="GO" id="GO:0008270">
    <property type="term" value="F:zinc ion binding"/>
    <property type="evidence" value="ECO:0007669"/>
    <property type="project" value="UniProtKB-KW"/>
</dbReference>
<evidence type="ECO:0000256" key="9">
    <source>
        <dbReference type="SAM" id="MobiDB-lite"/>
    </source>
</evidence>
<keyword evidence="6 8" id="KW-0810">Translation regulation</keyword>
<dbReference type="GO" id="GO:0005737">
    <property type="term" value="C:cytoplasm"/>
    <property type="evidence" value="ECO:0007669"/>
    <property type="project" value="UniProtKB-SubCell"/>
</dbReference>